<feature type="transmembrane region" description="Helical" evidence="5">
    <location>
        <begin position="101"/>
        <end position="121"/>
    </location>
</feature>
<comment type="subcellular location">
    <subcellularLocation>
        <location evidence="1">Membrane</location>
        <topology evidence="1">Multi-pass membrane protein</topology>
    </subcellularLocation>
</comment>
<keyword evidence="4 5" id="KW-0472">Membrane</keyword>
<feature type="transmembrane region" description="Helical" evidence="5">
    <location>
        <begin position="74"/>
        <end position="94"/>
    </location>
</feature>
<name>D2NT70_ROTMD</name>
<accession>D2NT70</accession>
<dbReference type="InterPro" id="IPR019109">
    <property type="entry name" value="MamF_MmsF"/>
</dbReference>
<dbReference type="Proteomes" id="UP000001883">
    <property type="component" value="Chromosome"/>
</dbReference>
<reference evidence="7" key="1">
    <citation type="submission" date="2009-07" db="EMBL/GenBank/DDBJ databases">
        <title>Complete genome sequence of Rothia mucilaginosa DJ.</title>
        <authorList>
            <person name="Yamane K."/>
            <person name="Nambu T."/>
            <person name="Mashimo C."/>
            <person name="Sugimori C."/>
            <person name="Yamanaka T."/>
            <person name="Leung K."/>
            <person name="Fukushima H."/>
        </authorList>
    </citation>
    <scope>NUCLEOTIDE SEQUENCE [LARGE SCALE GENOMIC DNA]</scope>
    <source>
        <strain evidence="7">DY-18</strain>
    </source>
</reference>
<reference evidence="6 7" key="3">
    <citation type="journal article" date="2010" name="Sequencing">
        <title>Complete Genome Sequence of Rothia mucilaginosa DY-18: A Clinical Isolate with Dense Meshwork-Like Structures from a Persistent Apical Periodontitis Lesion.</title>
        <authorList>
            <person name="Yamane K."/>
            <person name="Nambu T."/>
            <person name="Yamanaka T."/>
            <person name="Mashimo C."/>
            <person name="Sugimori C."/>
            <person name="Leung K.-P."/>
            <person name="Fukushima H."/>
        </authorList>
    </citation>
    <scope>NUCLEOTIDE SEQUENCE [LARGE SCALE GENOMIC DNA]</scope>
    <source>
        <strain evidence="6 7">DY-18</strain>
    </source>
</reference>
<evidence type="ECO:0000256" key="3">
    <source>
        <dbReference type="ARBA" id="ARBA00022989"/>
    </source>
</evidence>
<evidence type="ECO:0000256" key="2">
    <source>
        <dbReference type="ARBA" id="ARBA00022692"/>
    </source>
</evidence>
<proteinExistence type="predicted"/>
<dbReference type="eggNOG" id="COG3296">
    <property type="taxonomic scope" value="Bacteria"/>
</dbReference>
<keyword evidence="3 5" id="KW-1133">Transmembrane helix</keyword>
<dbReference type="EMBL" id="AP011540">
    <property type="protein sequence ID" value="BAI64846.1"/>
    <property type="molecule type" value="Genomic_DNA"/>
</dbReference>
<feature type="transmembrane region" description="Helical" evidence="5">
    <location>
        <begin position="39"/>
        <end position="59"/>
    </location>
</feature>
<dbReference type="Pfam" id="PF09685">
    <property type="entry name" value="MamF_MmsF"/>
    <property type="match status" value="1"/>
</dbReference>
<sequence>MITTRNFYRTRIFVTNDVRPATGPQKTRKISVIQDRNRATLAHFGGILGIIPSAAVFYVSRNNAPFAEQEAREAMNFTLLPSIALVALWVVSFLPGMGNIAMVLGALVWLFMAIASLRAGIEVNRGEPYSYRINPRLLDRFYSTENAESAES</sequence>
<evidence type="ECO:0000256" key="1">
    <source>
        <dbReference type="ARBA" id="ARBA00004141"/>
    </source>
</evidence>
<dbReference type="STRING" id="680646.RMDY18_10140"/>
<evidence type="ECO:0000256" key="4">
    <source>
        <dbReference type="ARBA" id="ARBA00023136"/>
    </source>
</evidence>
<protein>
    <submittedName>
        <fullName evidence="6">Uncharacterized protein conserved in archaea</fullName>
    </submittedName>
</protein>
<evidence type="ECO:0000313" key="6">
    <source>
        <dbReference type="EMBL" id="BAI64846.1"/>
    </source>
</evidence>
<evidence type="ECO:0000256" key="5">
    <source>
        <dbReference type="SAM" id="Phobius"/>
    </source>
</evidence>
<keyword evidence="2 5" id="KW-0812">Transmembrane</keyword>
<organism evidence="6 7">
    <name type="scientific">Rothia mucilaginosa (strain DY-18)</name>
    <name type="common">Stomatococcus mucilaginosus</name>
    <dbReference type="NCBI Taxonomy" id="680646"/>
    <lineage>
        <taxon>Bacteria</taxon>
        <taxon>Bacillati</taxon>
        <taxon>Actinomycetota</taxon>
        <taxon>Actinomycetes</taxon>
        <taxon>Micrococcales</taxon>
        <taxon>Micrococcaceae</taxon>
        <taxon>Rothia</taxon>
    </lineage>
</organism>
<dbReference type="KEGG" id="rmu:RMDY18_10140"/>
<reference evidence="6 7" key="2">
    <citation type="journal article" date="2010" name="J Osaka Dent Univ">
        <title>Isolation and identification of Rothia mucilaginosa from persistent apical periodontitis lesions.</title>
        <authorList>
            <person name="Yamane K."/>
            <person name="Yoshida M."/>
            <person name="Fujihira T."/>
            <person name="Baba T."/>
            <person name="Tsuji N."/>
            <person name="Hayashi H."/>
            <person name="Sugimori C."/>
            <person name="Yamanaka T."/>
            <person name="Mashimo C."/>
            <person name="Nambu T."/>
            <person name="Kawai H."/>
            <person name="Fukushima H."/>
        </authorList>
    </citation>
    <scope>NUCLEOTIDE SEQUENCE [LARGE SCALE GENOMIC DNA]</scope>
    <source>
        <strain evidence="6 7">DY-18</strain>
    </source>
</reference>
<dbReference type="AlphaFoldDB" id="D2NT70"/>
<dbReference type="HOGENOM" id="CLU_104196_3_0_11"/>
<gene>
    <name evidence="6" type="ordered locus">RMDY18_10140</name>
</gene>
<keyword evidence="7" id="KW-1185">Reference proteome</keyword>
<evidence type="ECO:0000313" key="7">
    <source>
        <dbReference type="Proteomes" id="UP000001883"/>
    </source>
</evidence>